<sequence length="257" mass="28070">MMKQAPSDVIEPHTPAHGLDPRQLGRGARMHLHKDAQGHWYFRSERQSQRVIYGAIALVPMGASLFMSLVLKGNEAVIYGVFAALLLPLALVLLGYREHLVFVPGNLIRRRSFWGRGERDVERWPAGSVSLVAEPLVQLDKGCWLSLEAGIRLSRYSIGEEAETLALAQLLAAQTGAMACERISEYPKVRPIQAAGAFDGEVAPDRHPGSALGADGKADSKPAVQAAFARVRGSFWRALLPLPVFIALGTLLLWLGY</sequence>
<dbReference type="Proteomes" id="UP000596252">
    <property type="component" value="Chromosome"/>
</dbReference>
<feature type="transmembrane region" description="Helical" evidence="1">
    <location>
        <begin position="77"/>
        <end position="96"/>
    </location>
</feature>
<keyword evidence="1" id="KW-0472">Membrane</keyword>
<keyword evidence="1" id="KW-0812">Transmembrane</keyword>
<proteinExistence type="predicted"/>
<gene>
    <name evidence="2" type="ORF">JQC75_03290</name>
</gene>
<protein>
    <recommendedName>
        <fullName evidence="4">PH domain-containing protein</fullName>
    </recommendedName>
</protein>
<keyword evidence="1" id="KW-1133">Transmembrane helix</keyword>
<feature type="transmembrane region" description="Helical" evidence="1">
    <location>
        <begin position="235"/>
        <end position="255"/>
    </location>
</feature>
<accession>A0ABX7G592</accession>
<evidence type="ECO:0008006" key="4">
    <source>
        <dbReference type="Google" id="ProtNLM"/>
    </source>
</evidence>
<reference evidence="2 3" key="1">
    <citation type="journal article" date="2012" name="Antonie Van Leeuwenhoek">
        <title>Shewanella litorisediminis sp. nov., a gammaproteobacterium isolated from a tidal flat sediment.</title>
        <authorList>
            <person name="Lee M.H."/>
            <person name="Yoon J.H."/>
        </authorList>
    </citation>
    <scope>NUCLEOTIDE SEQUENCE [LARGE SCALE GENOMIC DNA]</scope>
    <source>
        <strain evidence="2 3">SMK1-12</strain>
    </source>
</reference>
<evidence type="ECO:0000313" key="3">
    <source>
        <dbReference type="Proteomes" id="UP000596252"/>
    </source>
</evidence>
<dbReference type="EMBL" id="CP069213">
    <property type="protein sequence ID" value="QRH02464.1"/>
    <property type="molecule type" value="Genomic_DNA"/>
</dbReference>
<keyword evidence="3" id="KW-1185">Reference proteome</keyword>
<name>A0ABX7G592_9GAMM</name>
<evidence type="ECO:0000313" key="2">
    <source>
        <dbReference type="EMBL" id="QRH02464.1"/>
    </source>
</evidence>
<feature type="transmembrane region" description="Helical" evidence="1">
    <location>
        <begin position="51"/>
        <end position="71"/>
    </location>
</feature>
<evidence type="ECO:0000256" key="1">
    <source>
        <dbReference type="SAM" id="Phobius"/>
    </source>
</evidence>
<dbReference type="RefSeq" id="WP_203326073.1">
    <property type="nucleotide sequence ID" value="NZ_CP069213.1"/>
</dbReference>
<organism evidence="2 3">
    <name type="scientific">Shewanella litorisediminis</name>
    <dbReference type="NCBI Taxonomy" id="1173586"/>
    <lineage>
        <taxon>Bacteria</taxon>
        <taxon>Pseudomonadati</taxon>
        <taxon>Pseudomonadota</taxon>
        <taxon>Gammaproteobacteria</taxon>
        <taxon>Alteromonadales</taxon>
        <taxon>Shewanellaceae</taxon>
        <taxon>Shewanella</taxon>
    </lineage>
</organism>